<gene>
    <name evidence="2" type="ORF">NEMVEDRAFT_v1g222142</name>
</gene>
<evidence type="ECO:0000259" key="1">
    <source>
        <dbReference type="Pfam" id="PF03372"/>
    </source>
</evidence>
<feature type="domain" description="Endonuclease/exonuclease/phosphatase" evidence="1">
    <location>
        <begin position="23"/>
        <end position="118"/>
    </location>
</feature>
<dbReference type="SUPFAM" id="SSF56219">
    <property type="entry name" value="DNase I-like"/>
    <property type="match status" value="1"/>
</dbReference>
<accession>A7T4B7</accession>
<dbReference type="KEGG" id="nve:5499714"/>
<protein>
    <recommendedName>
        <fullName evidence="1">Endonuclease/exonuclease/phosphatase domain-containing protein</fullName>
    </recommendedName>
</protein>
<dbReference type="InterPro" id="IPR005135">
    <property type="entry name" value="Endo/exonuclease/phosphatase"/>
</dbReference>
<name>A7T4B7_NEMVE</name>
<dbReference type="PhylomeDB" id="A7T4B7"/>
<dbReference type="EMBL" id="DS470828">
    <property type="protein sequence ID" value="EDO29194.1"/>
    <property type="molecule type" value="Genomic_DNA"/>
</dbReference>
<dbReference type="InParanoid" id="A7T4B7"/>
<dbReference type="Proteomes" id="UP000001593">
    <property type="component" value="Unassembled WGS sequence"/>
</dbReference>
<organism evidence="2 3">
    <name type="scientific">Nematostella vectensis</name>
    <name type="common">Starlet sea anemone</name>
    <dbReference type="NCBI Taxonomy" id="45351"/>
    <lineage>
        <taxon>Eukaryota</taxon>
        <taxon>Metazoa</taxon>
        <taxon>Cnidaria</taxon>
        <taxon>Anthozoa</taxon>
        <taxon>Hexacorallia</taxon>
        <taxon>Actiniaria</taxon>
        <taxon>Edwardsiidae</taxon>
        <taxon>Nematostella</taxon>
    </lineage>
</organism>
<dbReference type="PANTHER" id="PTHR12121:SF34">
    <property type="entry name" value="PROTEIN ANGEL"/>
    <property type="match status" value="1"/>
</dbReference>
<dbReference type="GO" id="GO:0003824">
    <property type="term" value="F:catalytic activity"/>
    <property type="evidence" value="ECO:0007669"/>
    <property type="project" value="InterPro"/>
</dbReference>
<dbReference type="InterPro" id="IPR036691">
    <property type="entry name" value="Endo/exonu/phosph_ase_sf"/>
</dbReference>
<dbReference type="PANTHER" id="PTHR12121">
    <property type="entry name" value="CARBON CATABOLITE REPRESSOR PROTEIN 4"/>
    <property type="match status" value="1"/>
</dbReference>
<reference evidence="2 3" key="1">
    <citation type="journal article" date="2007" name="Science">
        <title>Sea anemone genome reveals ancestral eumetazoan gene repertoire and genomic organization.</title>
        <authorList>
            <person name="Putnam N.H."/>
            <person name="Srivastava M."/>
            <person name="Hellsten U."/>
            <person name="Dirks B."/>
            <person name="Chapman J."/>
            <person name="Salamov A."/>
            <person name="Terry A."/>
            <person name="Shapiro H."/>
            <person name="Lindquist E."/>
            <person name="Kapitonov V.V."/>
            <person name="Jurka J."/>
            <person name="Genikhovich G."/>
            <person name="Grigoriev I.V."/>
            <person name="Lucas S.M."/>
            <person name="Steele R.E."/>
            <person name="Finnerty J.R."/>
            <person name="Technau U."/>
            <person name="Martindale M.Q."/>
            <person name="Rokhsar D.S."/>
        </authorList>
    </citation>
    <scope>NUCLEOTIDE SEQUENCE [LARGE SCALE GENOMIC DNA]</scope>
    <source>
        <strain evidence="3">CH2 X CH6</strain>
    </source>
</reference>
<dbReference type="AlphaFoldDB" id="A7T4B7"/>
<dbReference type="HOGENOM" id="CLU_1930048_0_0_1"/>
<dbReference type="eggNOG" id="ENOG502SY4A">
    <property type="taxonomic scope" value="Eukaryota"/>
</dbReference>
<evidence type="ECO:0000313" key="2">
    <source>
        <dbReference type="EMBL" id="EDO29194.1"/>
    </source>
</evidence>
<sequence>MFISLQSQVKKVVSGIDKFLKQKELHSIPVILTGDFNSPETNPVYQFVKGSGFASSYKVVNGREAGVTHKDHRGRELSVDYIFYRNSGSCAISPKSSIMLPQQYNDQVWPEEFTISDHRMIVTEFDMGKSE</sequence>
<dbReference type="Gene3D" id="3.60.10.10">
    <property type="entry name" value="Endonuclease/exonuclease/phosphatase"/>
    <property type="match status" value="1"/>
</dbReference>
<proteinExistence type="predicted"/>
<dbReference type="InterPro" id="IPR050410">
    <property type="entry name" value="CCR4/nocturin_mRNA_transcr"/>
</dbReference>
<keyword evidence="3" id="KW-1185">Reference proteome</keyword>
<evidence type="ECO:0000313" key="3">
    <source>
        <dbReference type="Proteomes" id="UP000001593"/>
    </source>
</evidence>
<dbReference type="Pfam" id="PF03372">
    <property type="entry name" value="Exo_endo_phos"/>
    <property type="match status" value="1"/>
</dbReference>